<evidence type="ECO:0000256" key="4">
    <source>
        <dbReference type="ARBA" id="ARBA00022729"/>
    </source>
</evidence>
<dbReference type="PIRSF" id="PIRSF002741">
    <property type="entry name" value="MppA"/>
    <property type="match status" value="1"/>
</dbReference>
<dbReference type="Gene3D" id="3.10.105.10">
    <property type="entry name" value="Dipeptide-binding Protein, Domain 3"/>
    <property type="match status" value="1"/>
</dbReference>
<evidence type="ECO:0000256" key="3">
    <source>
        <dbReference type="ARBA" id="ARBA00022448"/>
    </source>
</evidence>
<comment type="subcellular location">
    <subcellularLocation>
        <location evidence="1">Cell envelope</location>
    </subcellularLocation>
</comment>
<evidence type="ECO:0000256" key="2">
    <source>
        <dbReference type="ARBA" id="ARBA00005695"/>
    </source>
</evidence>
<name>A0A1H4L6E0_9MICO</name>
<dbReference type="GO" id="GO:0042597">
    <property type="term" value="C:periplasmic space"/>
    <property type="evidence" value="ECO:0007669"/>
    <property type="project" value="UniProtKB-ARBA"/>
</dbReference>
<evidence type="ECO:0000313" key="8">
    <source>
        <dbReference type="Proteomes" id="UP000183750"/>
    </source>
</evidence>
<evidence type="ECO:0000256" key="5">
    <source>
        <dbReference type="SAM" id="SignalP"/>
    </source>
</evidence>
<dbReference type="PANTHER" id="PTHR30290:SF10">
    <property type="entry name" value="PERIPLASMIC OLIGOPEPTIDE-BINDING PROTEIN-RELATED"/>
    <property type="match status" value="1"/>
</dbReference>
<feature type="domain" description="Solute-binding protein family 5" evidence="6">
    <location>
        <begin position="78"/>
        <end position="434"/>
    </location>
</feature>
<comment type="similarity">
    <text evidence="2">Belongs to the bacterial solute-binding protein 5 family.</text>
</comment>
<keyword evidence="8" id="KW-1185">Reference proteome</keyword>
<dbReference type="SUPFAM" id="SSF53850">
    <property type="entry name" value="Periplasmic binding protein-like II"/>
    <property type="match status" value="1"/>
</dbReference>
<dbReference type="Gene3D" id="3.40.190.10">
    <property type="entry name" value="Periplasmic binding protein-like II"/>
    <property type="match status" value="1"/>
</dbReference>
<dbReference type="Proteomes" id="UP000183750">
    <property type="component" value="Unassembled WGS sequence"/>
</dbReference>
<keyword evidence="4 5" id="KW-0732">Signal</keyword>
<dbReference type="InterPro" id="IPR039424">
    <property type="entry name" value="SBP_5"/>
</dbReference>
<dbReference type="GO" id="GO:0030313">
    <property type="term" value="C:cell envelope"/>
    <property type="evidence" value="ECO:0007669"/>
    <property type="project" value="UniProtKB-SubCell"/>
</dbReference>
<evidence type="ECO:0000256" key="1">
    <source>
        <dbReference type="ARBA" id="ARBA00004196"/>
    </source>
</evidence>
<evidence type="ECO:0000313" key="7">
    <source>
        <dbReference type="EMBL" id="SEB66281.1"/>
    </source>
</evidence>
<proteinExistence type="inferred from homology"/>
<dbReference type="GO" id="GO:0015833">
    <property type="term" value="P:peptide transport"/>
    <property type="evidence" value="ECO:0007669"/>
    <property type="project" value="TreeGrafter"/>
</dbReference>
<dbReference type="CDD" id="cd00995">
    <property type="entry name" value="PBP2_NikA_DppA_OppA_like"/>
    <property type="match status" value="1"/>
</dbReference>
<dbReference type="InterPro" id="IPR000914">
    <property type="entry name" value="SBP_5_dom"/>
</dbReference>
<evidence type="ECO:0000259" key="6">
    <source>
        <dbReference type="Pfam" id="PF00496"/>
    </source>
</evidence>
<feature type="chain" id="PRO_5039648117" evidence="5">
    <location>
        <begin position="24"/>
        <end position="525"/>
    </location>
</feature>
<dbReference type="GO" id="GO:0043190">
    <property type="term" value="C:ATP-binding cassette (ABC) transporter complex"/>
    <property type="evidence" value="ECO:0007669"/>
    <property type="project" value="InterPro"/>
</dbReference>
<protein>
    <submittedName>
        <fullName evidence="7">Peptide/nickel transport system substrate-binding protein</fullName>
    </submittedName>
</protein>
<dbReference type="GO" id="GO:1904680">
    <property type="term" value="F:peptide transmembrane transporter activity"/>
    <property type="evidence" value="ECO:0007669"/>
    <property type="project" value="TreeGrafter"/>
</dbReference>
<gene>
    <name evidence="7" type="ORF">SAMN04489807_1680</name>
</gene>
<accession>A0A1H4L6E0</accession>
<feature type="signal peptide" evidence="5">
    <location>
        <begin position="1"/>
        <end position="23"/>
    </location>
</feature>
<dbReference type="AlphaFoldDB" id="A0A1H4L6E0"/>
<dbReference type="PROSITE" id="PS51257">
    <property type="entry name" value="PROKAR_LIPOPROTEIN"/>
    <property type="match status" value="1"/>
</dbReference>
<dbReference type="PANTHER" id="PTHR30290">
    <property type="entry name" value="PERIPLASMIC BINDING COMPONENT OF ABC TRANSPORTER"/>
    <property type="match status" value="1"/>
</dbReference>
<reference evidence="8" key="1">
    <citation type="submission" date="2016-10" db="EMBL/GenBank/DDBJ databases">
        <authorList>
            <person name="Varghese N."/>
            <person name="Submissions S."/>
        </authorList>
    </citation>
    <scope>NUCLEOTIDE SEQUENCE [LARGE SCALE GENOMIC DNA]</scope>
    <source>
        <strain evidence="8">DSM 16089</strain>
    </source>
</reference>
<dbReference type="EMBL" id="FNSQ01000005">
    <property type="protein sequence ID" value="SEB66281.1"/>
    <property type="molecule type" value="Genomic_DNA"/>
</dbReference>
<dbReference type="Pfam" id="PF00496">
    <property type="entry name" value="SBP_bac_5"/>
    <property type="match status" value="1"/>
</dbReference>
<organism evidence="7 8">
    <name type="scientific">Microbacterium hydrocarbonoxydans</name>
    <dbReference type="NCBI Taxonomy" id="273678"/>
    <lineage>
        <taxon>Bacteria</taxon>
        <taxon>Bacillati</taxon>
        <taxon>Actinomycetota</taxon>
        <taxon>Actinomycetes</taxon>
        <taxon>Micrococcales</taxon>
        <taxon>Microbacteriaceae</taxon>
        <taxon>Microbacterium</taxon>
    </lineage>
</organism>
<keyword evidence="3" id="KW-0813">Transport</keyword>
<sequence>MKRTRPRFRAPLIAGLLSVALLAGGCAGTEPSAQAPAAHLRVGAVNLDVSNIDPARGMALQVNAYMQEFLMKLSPTGEVEPNLAESVEQPDDLTYVYTLRDDVTFSNGDPLTAEDVVVSLDYERDPEFPESWRYTAIADIEATDDRTVQITLNAPTASFQYVLAMNGYIFNAAHQQESGADFGKPGIGVIGTGPYVIDELDATNGVVKFGANEDYWGGEPEIDTVTLTSFADENSAALAFRTSALDLVFPTDVRSFETAAGTDVTSVPGTRQGLFVMNNTVAPWDDVHVRRAVAYAINKEDIVNVLGGTAVPDFTIIPPTQLLSIASQEEVDALMDSLPAYEFDLDKAQQELSQSAYPDGFTAELKTASLGGFPETSQAIAGQLAEIGIDLTVSVMSEAEYRSSFSQPHTDMPLWYTPFNNNTPDPGGMPRLALDSAATSVGQNNFADYVNPEVDALIKAADATTDPQERFAAYSDLLQIVAEDMPYVPLYAGHINVALSDGFEWPDFNAYSVGHTPFITQISPK</sequence>
<dbReference type="InterPro" id="IPR030678">
    <property type="entry name" value="Peptide/Ni-bd"/>
</dbReference>
<dbReference type="RefSeq" id="WP_060927378.1">
    <property type="nucleotide sequence ID" value="NZ_FNSQ01000005.1"/>
</dbReference>